<sequence>MDREHLRQQIATMRQSMFDEGILDQHFIQLEQLERDGIPYFAEDLTSVYFRDTIQRLAFVEEEIIGAKRVKKAVKQALQFFDKGNIEG</sequence>
<accession>A0AAD5IDE0</accession>
<dbReference type="InterPro" id="IPR045871">
    <property type="entry name" value="AHP1-5/YPD1"/>
</dbReference>
<comment type="caution">
    <text evidence="3">The sequence shown here is derived from an EMBL/GenBank/DDBJ whole genome shotgun (WGS) entry which is preliminary data.</text>
</comment>
<keyword evidence="4" id="KW-1185">Reference proteome</keyword>
<dbReference type="GO" id="GO:0005634">
    <property type="term" value="C:nucleus"/>
    <property type="evidence" value="ECO:0007669"/>
    <property type="project" value="UniProtKB-SubCell"/>
</dbReference>
<comment type="domain">
    <text evidence="2">Histidine-containing phosphotransfer domain (HPt) contains an active histidine that mediates the phosphotransfer.</text>
</comment>
<dbReference type="EMBL" id="JAJSOW010000106">
    <property type="protein sequence ID" value="KAI9160246.1"/>
    <property type="molecule type" value="Genomic_DNA"/>
</dbReference>
<evidence type="ECO:0000256" key="1">
    <source>
        <dbReference type="ARBA" id="ARBA00023012"/>
    </source>
</evidence>
<dbReference type="Gene3D" id="1.20.120.160">
    <property type="entry name" value="HPT domain"/>
    <property type="match status" value="1"/>
</dbReference>
<reference evidence="3" key="2">
    <citation type="submission" date="2023-02" db="EMBL/GenBank/DDBJ databases">
        <authorList>
            <person name="Swenson N.G."/>
            <person name="Wegrzyn J.L."/>
            <person name="Mcevoy S.L."/>
        </authorList>
    </citation>
    <scope>NUCLEOTIDE SEQUENCE</scope>
    <source>
        <strain evidence="3">91603</strain>
        <tissue evidence="3">Leaf</tissue>
    </source>
</reference>
<dbReference type="GO" id="GO:0005829">
    <property type="term" value="C:cytosol"/>
    <property type="evidence" value="ECO:0007669"/>
    <property type="project" value="UniProtKB-SubCell"/>
</dbReference>
<reference evidence="3" key="1">
    <citation type="journal article" date="2022" name="Plant J.">
        <title>Strategies of tolerance reflected in two North American maple genomes.</title>
        <authorList>
            <person name="McEvoy S.L."/>
            <person name="Sezen U.U."/>
            <person name="Trouern-Trend A."/>
            <person name="McMahon S.M."/>
            <person name="Schaberg P.G."/>
            <person name="Yang J."/>
            <person name="Wegrzyn J.L."/>
            <person name="Swenson N.G."/>
        </authorList>
    </citation>
    <scope>NUCLEOTIDE SEQUENCE</scope>
    <source>
        <strain evidence="3">91603</strain>
    </source>
</reference>
<evidence type="ECO:0000256" key="2">
    <source>
        <dbReference type="RuleBase" id="RU369004"/>
    </source>
</evidence>
<dbReference type="AlphaFoldDB" id="A0AAD5IDE0"/>
<evidence type="ECO:0000313" key="3">
    <source>
        <dbReference type="EMBL" id="KAI9160246.1"/>
    </source>
</evidence>
<gene>
    <name evidence="3" type="ORF">LWI28_006488</name>
</gene>
<keyword evidence="1 2" id="KW-0902">Two-component regulatory system</keyword>
<comment type="function">
    <text evidence="2">Functions as a two-component phosphorelay mediators between cytokinin sensor histidine kinases and response regulators (B-type ARRs). Plays an important role in propagating cytokinin signal transduction.</text>
</comment>
<dbReference type="PANTHER" id="PTHR28242">
    <property type="entry name" value="PHOSPHORELAY INTERMEDIATE PROTEIN YPD1"/>
    <property type="match status" value="1"/>
</dbReference>
<comment type="subcellular location">
    <subcellularLocation>
        <location evidence="2">Cytoplasm</location>
        <location evidence="2">Cytosol</location>
    </subcellularLocation>
    <subcellularLocation>
        <location evidence="2">Nucleus</location>
    </subcellularLocation>
</comment>
<dbReference type="GO" id="GO:0009736">
    <property type="term" value="P:cytokinin-activated signaling pathway"/>
    <property type="evidence" value="ECO:0007669"/>
    <property type="project" value="UniProtKB-KW"/>
</dbReference>
<dbReference type="GO" id="GO:0009927">
    <property type="term" value="F:histidine phosphotransfer kinase activity"/>
    <property type="evidence" value="ECO:0007669"/>
    <property type="project" value="UniProtKB-UniRule"/>
</dbReference>
<dbReference type="InterPro" id="IPR036641">
    <property type="entry name" value="HPT_dom_sf"/>
</dbReference>
<dbReference type="PANTHER" id="PTHR28242:SF43">
    <property type="entry name" value="HISTIDINE-CONTAINING PHOSPHOTRANSFER PROTEIN 4"/>
    <property type="match status" value="1"/>
</dbReference>
<name>A0AAD5IDE0_ACENE</name>
<keyword evidence="2" id="KW-0932">Cytokinin signaling pathway</keyword>
<dbReference type="Proteomes" id="UP001064489">
    <property type="component" value="Chromosome 2"/>
</dbReference>
<dbReference type="GO" id="GO:0000160">
    <property type="term" value="P:phosphorelay signal transduction system"/>
    <property type="evidence" value="ECO:0007669"/>
    <property type="project" value="UniProtKB-UniRule"/>
</dbReference>
<evidence type="ECO:0000313" key="4">
    <source>
        <dbReference type="Proteomes" id="UP001064489"/>
    </source>
</evidence>
<dbReference type="GO" id="GO:0043424">
    <property type="term" value="F:protein histidine kinase binding"/>
    <property type="evidence" value="ECO:0007669"/>
    <property type="project" value="UniProtKB-UniRule"/>
</dbReference>
<proteinExistence type="predicted"/>
<organism evidence="3 4">
    <name type="scientific">Acer negundo</name>
    <name type="common">Box elder</name>
    <dbReference type="NCBI Taxonomy" id="4023"/>
    <lineage>
        <taxon>Eukaryota</taxon>
        <taxon>Viridiplantae</taxon>
        <taxon>Streptophyta</taxon>
        <taxon>Embryophyta</taxon>
        <taxon>Tracheophyta</taxon>
        <taxon>Spermatophyta</taxon>
        <taxon>Magnoliopsida</taxon>
        <taxon>eudicotyledons</taxon>
        <taxon>Gunneridae</taxon>
        <taxon>Pentapetalae</taxon>
        <taxon>rosids</taxon>
        <taxon>malvids</taxon>
        <taxon>Sapindales</taxon>
        <taxon>Sapindaceae</taxon>
        <taxon>Hippocastanoideae</taxon>
        <taxon>Acereae</taxon>
        <taxon>Acer</taxon>
    </lineage>
</organism>
<protein>
    <recommendedName>
        <fullName evidence="2">Histidine-containing phosphotransfer protein</fullName>
    </recommendedName>
</protein>